<proteinExistence type="inferred from homology"/>
<evidence type="ECO:0000256" key="6">
    <source>
        <dbReference type="RuleBase" id="RU003512"/>
    </source>
</evidence>
<keyword evidence="8" id="KW-1185">Reference proteome</keyword>
<keyword evidence="3 6" id="KW-0813">Transport</keyword>
<keyword evidence="5" id="KW-0732">Signal</keyword>
<organism evidence="7 8">
    <name type="scientific">Arenibacter certesii</name>
    <dbReference type="NCBI Taxonomy" id="228955"/>
    <lineage>
        <taxon>Bacteria</taxon>
        <taxon>Pseudomonadati</taxon>
        <taxon>Bacteroidota</taxon>
        <taxon>Flavobacteriia</taxon>
        <taxon>Flavobacteriales</taxon>
        <taxon>Flavobacteriaceae</taxon>
        <taxon>Arenibacter</taxon>
    </lineage>
</organism>
<evidence type="ECO:0000313" key="8">
    <source>
        <dbReference type="Proteomes" id="UP000634668"/>
    </source>
</evidence>
<dbReference type="AlphaFoldDB" id="A0A918IRC6"/>
<dbReference type="GO" id="GO:0007155">
    <property type="term" value="P:cell adhesion"/>
    <property type="evidence" value="ECO:0007669"/>
    <property type="project" value="InterPro"/>
</dbReference>
<accession>A0A918IRC6</accession>
<evidence type="ECO:0000256" key="5">
    <source>
        <dbReference type="ARBA" id="ARBA00022729"/>
    </source>
</evidence>
<gene>
    <name evidence="7" type="primary">troA</name>
    <name evidence="7" type="ORF">GCM10007383_12830</name>
</gene>
<dbReference type="InterPro" id="IPR006129">
    <property type="entry name" value="AdhesinB"/>
</dbReference>
<dbReference type="GO" id="GO:0030001">
    <property type="term" value="P:metal ion transport"/>
    <property type="evidence" value="ECO:0007669"/>
    <property type="project" value="InterPro"/>
</dbReference>
<dbReference type="GO" id="GO:0030313">
    <property type="term" value="C:cell envelope"/>
    <property type="evidence" value="ECO:0007669"/>
    <property type="project" value="UniProtKB-SubCell"/>
</dbReference>
<dbReference type="EMBL" id="BMWP01000006">
    <property type="protein sequence ID" value="GGW28856.1"/>
    <property type="molecule type" value="Genomic_DNA"/>
</dbReference>
<dbReference type="PRINTS" id="PR00690">
    <property type="entry name" value="ADHESNFAMILY"/>
</dbReference>
<dbReference type="SUPFAM" id="SSF53807">
    <property type="entry name" value="Helical backbone' metal receptor"/>
    <property type="match status" value="1"/>
</dbReference>
<sequence length="344" mass="38116">MSLEQRTKITKWKMGLGYGFNKFPNGKIAKDSLKSMQLFGNKSFLILILLIGLMGCKSNSKNKDNGKLKVVATTSIITDLLHQIGGDAIDIQGLMGSGVDPHLYKASEGDVNKLFNADVVFYSGLHLEGKLVDIFERMEKQHKNTVAITDILDRKELLASEQFGSNYDPHIWFNVGFWTQITQYVTEKLKELDPDNAGLFTVNSKQYLKELEALEEEIKGVIETLPAEKRIVVTAHDAFNYFGMAYGFQVLGLQGISTATEAGVQDVQQLSQFIIDNKVKSIFIETSVPRRNIEALQAAVTSKGHNVSIGGNLYSDALGTKGTIEGTYIGMFKYNVNTIVEALK</sequence>
<dbReference type="InterPro" id="IPR006128">
    <property type="entry name" value="Lipoprotein_PsaA-like"/>
</dbReference>
<reference evidence="7" key="1">
    <citation type="journal article" date="2014" name="Int. J. Syst. Evol. Microbiol.">
        <title>Complete genome sequence of Corynebacterium casei LMG S-19264T (=DSM 44701T), isolated from a smear-ripened cheese.</title>
        <authorList>
            <consortium name="US DOE Joint Genome Institute (JGI-PGF)"/>
            <person name="Walter F."/>
            <person name="Albersmeier A."/>
            <person name="Kalinowski J."/>
            <person name="Ruckert C."/>
        </authorList>
    </citation>
    <scope>NUCLEOTIDE SEQUENCE</scope>
    <source>
        <strain evidence="7">KCTC 12113</strain>
    </source>
</reference>
<comment type="caution">
    <text evidence="7">The sequence shown here is derived from an EMBL/GenBank/DDBJ whole genome shotgun (WGS) entry which is preliminary data.</text>
</comment>
<comment type="subcellular location">
    <subcellularLocation>
        <location evidence="1">Cell envelope</location>
    </subcellularLocation>
</comment>
<dbReference type="InterPro" id="IPR006127">
    <property type="entry name" value="ZnuA-like"/>
</dbReference>
<dbReference type="PANTHER" id="PTHR42953">
    <property type="entry name" value="HIGH-AFFINITY ZINC UPTAKE SYSTEM PROTEIN ZNUA-RELATED"/>
    <property type="match status" value="1"/>
</dbReference>
<keyword evidence="4" id="KW-0479">Metal-binding</keyword>
<dbReference type="PRINTS" id="PR00691">
    <property type="entry name" value="ADHESINB"/>
</dbReference>
<dbReference type="PANTHER" id="PTHR42953:SF1">
    <property type="entry name" value="METAL-BINDING PROTEIN HI_0362-RELATED"/>
    <property type="match status" value="1"/>
</dbReference>
<evidence type="ECO:0000313" key="7">
    <source>
        <dbReference type="EMBL" id="GGW28856.1"/>
    </source>
</evidence>
<reference evidence="7" key="2">
    <citation type="submission" date="2020-09" db="EMBL/GenBank/DDBJ databases">
        <authorList>
            <person name="Sun Q."/>
            <person name="Kim S."/>
        </authorList>
    </citation>
    <scope>NUCLEOTIDE SEQUENCE</scope>
    <source>
        <strain evidence="7">KCTC 12113</strain>
    </source>
</reference>
<evidence type="ECO:0000256" key="3">
    <source>
        <dbReference type="ARBA" id="ARBA00022448"/>
    </source>
</evidence>
<protein>
    <submittedName>
        <fullName evidence="7">Manganese transporter</fullName>
    </submittedName>
</protein>
<dbReference type="InterPro" id="IPR050492">
    <property type="entry name" value="Bact_metal-bind_prot9"/>
</dbReference>
<name>A0A918IRC6_9FLAO</name>
<comment type="similarity">
    <text evidence="2 6">Belongs to the bacterial solute-binding protein 9 family.</text>
</comment>
<evidence type="ECO:0000256" key="1">
    <source>
        <dbReference type="ARBA" id="ARBA00004196"/>
    </source>
</evidence>
<evidence type="ECO:0000256" key="2">
    <source>
        <dbReference type="ARBA" id="ARBA00011028"/>
    </source>
</evidence>
<dbReference type="GO" id="GO:0046872">
    <property type="term" value="F:metal ion binding"/>
    <property type="evidence" value="ECO:0007669"/>
    <property type="project" value="UniProtKB-KW"/>
</dbReference>
<dbReference type="Gene3D" id="3.40.50.1980">
    <property type="entry name" value="Nitrogenase molybdenum iron protein domain"/>
    <property type="match status" value="2"/>
</dbReference>
<dbReference type="Proteomes" id="UP000634668">
    <property type="component" value="Unassembled WGS sequence"/>
</dbReference>
<evidence type="ECO:0000256" key="4">
    <source>
        <dbReference type="ARBA" id="ARBA00022723"/>
    </source>
</evidence>
<dbReference type="Pfam" id="PF01297">
    <property type="entry name" value="ZnuA"/>
    <property type="match status" value="1"/>
</dbReference>